<dbReference type="PROSITE" id="PS50200">
    <property type="entry name" value="RA"/>
    <property type="match status" value="1"/>
</dbReference>
<feature type="compositionally biased region" description="Basic and acidic residues" evidence="1">
    <location>
        <begin position="32"/>
        <end position="44"/>
    </location>
</feature>
<dbReference type="SUPFAM" id="SSF54236">
    <property type="entry name" value="Ubiquitin-like"/>
    <property type="match status" value="1"/>
</dbReference>
<evidence type="ECO:0000313" key="4">
    <source>
        <dbReference type="Proteomes" id="UP000576729"/>
    </source>
</evidence>
<evidence type="ECO:0000256" key="1">
    <source>
        <dbReference type="SAM" id="MobiDB-lite"/>
    </source>
</evidence>
<reference evidence="3 4" key="1">
    <citation type="submission" date="2019-09" db="EMBL/GenBank/DDBJ databases">
        <title>Bird 10,000 Genomes (B10K) Project - Family phase.</title>
        <authorList>
            <person name="Zhang G."/>
        </authorList>
    </citation>
    <scope>NUCLEOTIDE SEQUENCE [LARGE SCALE GENOMIC DNA]</scope>
    <source>
        <strain evidence="3">B10K-OTA-212792</strain>
        <tissue evidence="3">Blood</tissue>
    </source>
</reference>
<feature type="compositionally biased region" description="Basic residues" evidence="1">
    <location>
        <begin position="1"/>
        <end position="14"/>
    </location>
</feature>
<dbReference type="AlphaFoldDB" id="A0A7L4LK75"/>
<evidence type="ECO:0000313" key="3">
    <source>
        <dbReference type="EMBL" id="NXY65700.1"/>
    </source>
</evidence>
<feature type="compositionally biased region" description="Low complexity" evidence="1">
    <location>
        <begin position="16"/>
        <end position="25"/>
    </location>
</feature>
<sequence>PKPPRHKRLSHLFHRASATSATSAAPQGGRWASEKKLAELRDPSGDLLGSGGGATPNPQQPPCILKIFGGAISRGANYKSVLATPRSSARQLVREALERYGLNPDDF</sequence>
<dbReference type="InterPro" id="IPR029071">
    <property type="entry name" value="Ubiquitin-like_domsf"/>
</dbReference>
<dbReference type="Gene3D" id="3.10.20.90">
    <property type="entry name" value="Phosphatidylinositol 3-kinase Catalytic Subunit, Chain A, domain 1"/>
    <property type="match status" value="1"/>
</dbReference>
<dbReference type="Pfam" id="PF00788">
    <property type="entry name" value="RA"/>
    <property type="match status" value="1"/>
</dbReference>
<proteinExistence type="predicted"/>
<feature type="region of interest" description="Disordered" evidence="1">
    <location>
        <begin position="1"/>
        <end position="62"/>
    </location>
</feature>
<feature type="non-terminal residue" evidence="3">
    <location>
        <position position="107"/>
    </location>
</feature>
<comment type="caution">
    <text evidence="3">The sequence shown here is derived from an EMBL/GenBank/DDBJ whole genome shotgun (WGS) entry which is preliminary data.</text>
</comment>
<dbReference type="Proteomes" id="UP000576729">
    <property type="component" value="Unassembled WGS sequence"/>
</dbReference>
<accession>A0A7L4LK75</accession>
<gene>
    <name evidence="3" type="primary">Rasip1_0</name>
    <name evidence="3" type="ORF">CALWIL_R15461</name>
</gene>
<name>A0A7L4LK75_9CORV</name>
<feature type="domain" description="Ras-associating" evidence="2">
    <location>
        <begin position="61"/>
        <end position="107"/>
    </location>
</feature>
<evidence type="ECO:0000259" key="2">
    <source>
        <dbReference type="PROSITE" id="PS50200"/>
    </source>
</evidence>
<dbReference type="GO" id="GO:0007165">
    <property type="term" value="P:signal transduction"/>
    <property type="evidence" value="ECO:0007669"/>
    <property type="project" value="InterPro"/>
</dbReference>
<feature type="non-terminal residue" evidence="3">
    <location>
        <position position="1"/>
    </location>
</feature>
<dbReference type="EMBL" id="VWPU01021561">
    <property type="protein sequence ID" value="NXY65700.1"/>
    <property type="molecule type" value="Genomic_DNA"/>
</dbReference>
<protein>
    <submittedName>
        <fullName evidence="3">RAIN protein</fullName>
    </submittedName>
</protein>
<organism evidence="3 4">
    <name type="scientific">Callaeas wilsoni</name>
    <name type="common">North Island kokako</name>
    <dbReference type="NCBI Taxonomy" id="1347786"/>
    <lineage>
        <taxon>Eukaryota</taxon>
        <taxon>Metazoa</taxon>
        <taxon>Chordata</taxon>
        <taxon>Craniata</taxon>
        <taxon>Vertebrata</taxon>
        <taxon>Euteleostomi</taxon>
        <taxon>Archelosauria</taxon>
        <taxon>Archosauria</taxon>
        <taxon>Dinosauria</taxon>
        <taxon>Saurischia</taxon>
        <taxon>Theropoda</taxon>
        <taxon>Coelurosauria</taxon>
        <taxon>Aves</taxon>
        <taxon>Neognathae</taxon>
        <taxon>Neoaves</taxon>
        <taxon>Telluraves</taxon>
        <taxon>Australaves</taxon>
        <taxon>Passeriformes</taxon>
        <taxon>Corvoidea</taxon>
        <taxon>Callaeidae</taxon>
        <taxon>Callaeas</taxon>
    </lineage>
</organism>
<keyword evidence="4" id="KW-1185">Reference proteome</keyword>
<dbReference type="InterPro" id="IPR000159">
    <property type="entry name" value="RA_dom"/>
</dbReference>